<reference evidence="1 2" key="1">
    <citation type="submission" date="2020-09" db="EMBL/GenBank/DDBJ databases">
        <title>De no assembly of potato wild relative species, Solanum commersonii.</title>
        <authorList>
            <person name="Cho K."/>
        </authorList>
    </citation>
    <scope>NUCLEOTIDE SEQUENCE [LARGE SCALE GENOMIC DNA]</scope>
    <source>
        <strain evidence="1">LZ3.2</strain>
        <tissue evidence="1">Leaf</tissue>
    </source>
</reference>
<accession>A0A9J5ZCB3</accession>
<evidence type="ECO:0000313" key="2">
    <source>
        <dbReference type="Proteomes" id="UP000824120"/>
    </source>
</evidence>
<dbReference type="Proteomes" id="UP000824120">
    <property type="component" value="Chromosome 4"/>
</dbReference>
<dbReference type="AlphaFoldDB" id="A0A9J5ZCB3"/>
<evidence type="ECO:0000313" key="1">
    <source>
        <dbReference type="EMBL" id="KAG5610603.1"/>
    </source>
</evidence>
<keyword evidence="2" id="KW-1185">Reference proteome</keyword>
<organism evidence="1 2">
    <name type="scientific">Solanum commersonii</name>
    <name type="common">Commerson's wild potato</name>
    <name type="synonym">Commerson's nightshade</name>
    <dbReference type="NCBI Taxonomy" id="4109"/>
    <lineage>
        <taxon>Eukaryota</taxon>
        <taxon>Viridiplantae</taxon>
        <taxon>Streptophyta</taxon>
        <taxon>Embryophyta</taxon>
        <taxon>Tracheophyta</taxon>
        <taxon>Spermatophyta</taxon>
        <taxon>Magnoliopsida</taxon>
        <taxon>eudicotyledons</taxon>
        <taxon>Gunneridae</taxon>
        <taxon>Pentapetalae</taxon>
        <taxon>asterids</taxon>
        <taxon>lamiids</taxon>
        <taxon>Solanales</taxon>
        <taxon>Solanaceae</taxon>
        <taxon>Solanoideae</taxon>
        <taxon>Solaneae</taxon>
        <taxon>Solanum</taxon>
    </lineage>
</organism>
<comment type="caution">
    <text evidence="1">The sequence shown here is derived from an EMBL/GenBank/DDBJ whole genome shotgun (WGS) entry which is preliminary data.</text>
</comment>
<proteinExistence type="predicted"/>
<dbReference type="EMBL" id="JACXVP010000004">
    <property type="protein sequence ID" value="KAG5610603.1"/>
    <property type="molecule type" value="Genomic_DNA"/>
</dbReference>
<gene>
    <name evidence="1" type="ORF">H5410_021884</name>
</gene>
<protein>
    <submittedName>
        <fullName evidence="1">Uncharacterized protein</fullName>
    </submittedName>
</protein>
<sequence length="212" mass="24473">MPSCTILQHHRTLGHCATWYCFAKLLSDTQTAPFFCRLDHVLQGSAHCNKRQSKTLRRLAKWTQRSSGLHFFVLFSLFTPFCDQTQFQPLKKGVSNSATQDSIMNIHNKTQFTYAKIKCALKDSSCDSSITKNLMLTILSSNASSSSTIFKVSESDATLTLTKMKTMHAFTHRFAQNRFDKWLITTRCKEFTYCLCNFIWPHRSRTLMFVRL</sequence>
<name>A0A9J5ZCB3_SOLCO</name>